<evidence type="ECO:0000313" key="2">
    <source>
        <dbReference type="EMBL" id="GAU30148.1"/>
    </source>
</evidence>
<dbReference type="PANTHER" id="PTHR36317:SF1">
    <property type="entry name" value="PROTEIN MULTIPLE CHLOROPLAST DIVISION SITE 1"/>
    <property type="match status" value="1"/>
</dbReference>
<dbReference type="AlphaFoldDB" id="A0A2Z6MEC5"/>
<keyword evidence="3" id="KW-1185">Reference proteome</keyword>
<evidence type="ECO:0000256" key="1">
    <source>
        <dbReference type="SAM" id="MobiDB-lite"/>
    </source>
</evidence>
<dbReference type="EMBL" id="DF973420">
    <property type="protein sequence ID" value="GAU30148.1"/>
    <property type="molecule type" value="Genomic_DNA"/>
</dbReference>
<evidence type="ECO:0008006" key="4">
    <source>
        <dbReference type="Google" id="ProtNLM"/>
    </source>
</evidence>
<dbReference type="GO" id="GO:0010020">
    <property type="term" value="P:chloroplast fission"/>
    <property type="evidence" value="ECO:0007669"/>
    <property type="project" value="InterPro"/>
</dbReference>
<accession>A0A2Z6MEC5</accession>
<protein>
    <recommendedName>
        <fullName evidence="4">Protein MULTIPLE CHLOROPLAST DIVISION SITE 1</fullName>
    </recommendedName>
</protein>
<name>A0A2Z6MEC5_TRISU</name>
<organism evidence="2 3">
    <name type="scientific">Trifolium subterraneum</name>
    <name type="common">Subterranean clover</name>
    <dbReference type="NCBI Taxonomy" id="3900"/>
    <lineage>
        <taxon>Eukaryota</taxon>
        <taxon>Viridiplantae</taxon>
        <taxon>Streptophyta</taxon>
        <taxon>Embryophyta</taxon>
        <taxon>Tracheophyta</taxon>
        <taxon>Spermatophyta</taxon>
        <taxon>Magnoliopsida</taxon>
        <taxon>eudicotyledons</taxon>
        <taxon>Gunneridae</taxon>
        <taxon>Pentapetalae</taxon>
        <taxon>rosids</taxon>
        <taxon>fabids</taxon>
        <taxon>Fabales</taxon>
        <taxon>Fabaceae</taxon>
        <taxon>Papilionoideae</taxon>
        <taxon>50 kb inversion clade</taxon>
        <taxon>NPAAA clade</taxon>
        <taxon>Hologalegina</taxon>
        <taxon>IRL clade</taxon>
        <taxon>Trifolieae</taxon>
        <taxon>Trifolium</taxon>
    </lineage>
</organism>
<dbReference type="OrthoDB" id="1927797at2759"/>
<dbReference type="Proteomes" id="UP000242715">
    <property type="component" value="Unassembled WGS sequence"/>
</dbReference>
<evidence type="ECO:0000313" key="3">
    <source>
        <dbReference type="Proteomes" id="UP000242715"/>
    </source>
</evidence>
<proteinExistence type="predicted"/>
<feature type="compositionally biased region" description="Polar residues" evidence="1">
    <location>
        <begin position="265"/>
        <end position="274"/>
    </location>
</feature>
<dbReference type="PANTHER" id="PTHR36317">
    <property type="entry name" value="PROTEIN MULTIPLE CHLOROPLAST DIVISION SITE 1"/>
    <property type="match status" value="1"/>
</dbReference>
<sequence length="293" mass="33747">MASISTLHFRPCFPNFITTRRISIHRFRITNRISTQQFKQQCVTSISKIHHQLVTSISMPEFLLKNQNNIRSNLPIWVCVAVVVLFASLRALSISRKKERPGSVADLVRRGQLRSDRRGIKNKSSVEMCGKVYRLAPVTLTQEEQTVHQRRRSRAYQWKRPTIFLKEGDSVPPDVDPDTIRWIPANHPFATTSTEIGEDFAHKNVRQKHGVPFRIQAEHEALQRKLESLQNEEELNKAVINPTIAKELERPVNSNARLNDHTEKSSLNNQQKDPLSSKLDNGPNHFEDQNLKL</sequence>
<gene>
    <name evidence="2" type="ORF">TSUD_311000</name>
</gene>
<dbReference type="GO" id="GO:0009706">
    <property type="term" value="C:chloroplast inner membrane"/>
    <property type="evidence" value="ECO:0007669"/>
    <property type="project" value="TreeGrafter"/>
</dbReference>
<feature type="region of interest" description="Disordered" evidence="1">
    <location>
        <begin position="258"/>
        <end position="293"/>
    </location>
</feature>
<reference evidence="3" key="1">
    <citation type="journal article" date="2017" name="Front. Plant Sci.">
        <title>Climate Clever Clovers: New Paradigm to Reduce the Environmental Footprint of Ruminants by Breeding Low Methanogenic Forages Utilizing Haplotype Variation.</title>
        <authorList>
            <person name="Kaur P."/>
            <person name="Appels R."/>
            <person name="Bayer P.E."/>
            <person name="Keeble-Gagnere G."/>
            <person name="Wang J."/>
            <person name="Hirakawa H."/>
            <person name="Shirasawa K."/>
            <person name="Vercoe P."/>
            <person name="Stefanova K."/>
            <person name="Durmic Z."/>
            <person name="Nichols P."/>
            <person name="Revell C."/>
            <person name="Isobe S.N."/>
            <person name="Edwards D."/>
            <person name="Erskine W."/>
        </authorList>
    </citation>
    <scope>NUCLEOTIDE SEQUENCE [LARGE SCALE GENOMIC DNA]</scope>
    <source>
        <strain evidence="3">cv. Daliak</strain>
    </source>
</reference>
<dbReference type="InterPro" id="IPR034572">
    <property type="entry name" value="MCD1"/>
</dbReference>